<feature type="coiled-coil region" evidence="5">
    <location>
        <begin position="132"/>
        <end position="159"/>
    </location>
</feature>
<organism evidence="7 8">
    <name type="scientific">Durusdinium trenchii</name>
    <dbReference type="NCBI Taxonomy" id="1381693"/>
    <lineage>
        <taxon>Eukaryota</taxon>
        <taxon>Sar</taxon>
        <taxon>Alveolata</taxon>
        <taxon>Dinophyceae</taxon>
        <taxon>Suessiales</taxon>
        <taxon>Symbiodiniaceae</taxon>
        <taxon>Durusdinium</taxon>
    </lineage>
</organism>
<feature type="region of interest" description="Disordered" evidence="6">
    <location>
        <begin position="172"/>
        <end position="204"/>
    </location>
</feature>
<evidence type="ECO:0000313" key="8">
    <source>
        <dbReference type="Proteomes" id="UP001642484"/>
    </source>
</evidence>
<dbReference type="SUPFAM" id="SSF46458">
    <property type="entry name" value="Globin-like"/>
    <property type="match status" value="1"/>
</dbReference>
<accession>A0ABP0Q6D5</accession>
<evidence type="ECO:0000256" key="5">
    <source>
        <dbReference type="SAM" id="Coils"/>
    </source>
</evidence>
<dbReference type="Pfam" id="PF01152">
    <property type="entry name" value="Bac_globin"/>
    <property type="match status" value="1"/>
</dbReference>
<comment type="caution">
    <text evidence="7">The sequence shown here is derived from an EMBL/GenBank/DDBJ whole genome shotgun (WGS) entry which is preliminary data.</text>
</comment>
<dbReference type="InterPro" id="IPR001486">
    <property type="entry name" value="Hemoglobin_trunc"/>
</dbReference>
<dbReference type="Proteomes" id="UP001642484">
    <property type="component" value="Unassembled WGS sequence"/>
</dbReference>
<dbReference type="InterPro" id="IPR012292">
    <property type="entry name" value="Globin/Proto"/>
</dbReference>
<evidence type="ECO:0000256" key="4">
    <source>
        <dbReference type="ARBA" id="ARBA00023004"/>
    </source>
</evidence>
<keyword evidence="2" id="KW-0349">Heme</keyword>
<keyword evidence="4" id="KW-0408">Iron</keyword>
<evidence type="ECO:0000256" key="3">
    <source>
        <dbReference type="ARBA" id="ARBA00022723"/>
    </source>
</evidence>
<dbReference type="InterPro" id="IPR009050">
    <property type="entry name" value="Globin-like_sf"/>
</dbReference>
<keyword evidence="1" id="KW-0813">Transport</keyword>
<evidence type="ECO:0000256" key="2">
    <source>
        <dbReference type="ARBA" id="ARBA00022617"/>
    </source>
</evidence>
<gene>
    <name evidence="7" type="ORF">CCMP2556_LOCUS40709</name>
</gene>
<proteinExistence type="predicted"/>
<protein>
    <submittedName>
        <fullName evidence="7">Uncharacterized protein</fullName>
    </submittedName>
</protein>
<keyword evidence="5" id="KW-0175">Coiled coil</keyword>
<keyword evidence="3" id="KW-0479">Metal-binding</keyword>
<sequence length="2795" mass="302183">MDDEPPLFERLGGHETIEAIVFELYDLMRADSLLGPQFERFAPTVKTFHRLKVRTVEWLEWVIGGPTNYDGPDLYVAHASMHIDDLSYSLMMNLYKDVLSRVSTIDDLSKEELLSLLEAQRGPIVDINKEFAREFEERMEKLRKERELKKEKFRQQKAAKAKAKAAAQAATAQQAAAAKAKPKPKPKAQVGKPAKGLATSREKEQVLDKPVPSVKIIESDFIASADEAPMAKAGITSLPQLNRDWACAAGFAGNATNECRFREDCVGETFLSECIPVSHCALPFLDPCTVEHRCGETLQPGETCELRCPTPTQGTPGFAYCPQLNTEPGAWAEIQLPQCESPCIYLENVQAPSNFLSCVDFPGACTAAENLTGWACASGFGGNNSISCHIDRERECNASYVFEGCKPLTKCAGLENIDPCQYIHSCIPGLLPGDACEVRCRPPDFVGDQTVGLCSWENTDPLKPPAIAWPTCLPQCTEPRDAPPAGYSYNATLDEWSCADGYLGEAVSHCGPNFQCALSFTLSGCVQKVPCQRPVIPAGCFYASTCSNEILPGTSCEIQCKSPYFGNATTASCDDENTLVNADTDYELPNCSLQCPDIPVDLTEAYVRAADGTWECNSSGYLGRPVTTCSEVDCVGILSISGCLPIVPCLSPDPRSLDICQFSFSGCDTLTPGTSCNVSCEAPYIGGGTTATCPDMNTDPMATIQFEKPNCTLLCPEPDPVPAGYVRGTDRWLCATGYVGTASASCLVDRFFSNSQGVCVTRTELTGCVPLQPCVLQPSAGCEFDTSNCSSVPAGGSCEVRCRVPFSGIPSLGHCPAENVDPQTTVLVEMPTCILDCPVPDVLPEGYNISFGAAREEGFANSILGQDPISGRSARVERRGYFDCEESWAGNLTVTCAVDPDCDWKIEFAGCRPTVPCAPLDLTLPPCGLVAPNCAEVASGRSCTATCAQPCTGESAELWCPTGNTDPLQPLMGKMPNCLTECDFVPAGYRRNTAKESGWECGLGYTGEAEVYCLPSGPGRVCETEILLQGCTEMVPCGPGNFDPCHYDLSDCLSVPRGSSCTIHCAAPFSGPSFNATCPSRNTRVNDGLVWEADSCRIAECPDPNITNETSVEFDAHGRVQCRSGFAGVPQRQCAGVGRECRAEAIFLGCEPIVSCGSPILDFCRHEEACQSTLPGADCVVPCKYPFYGVGMLASCPENNTDEVQQPFLGSDFCELGCEDPLQPPPGYSKANGSWACADGWAGTVHLQCVLNDTEIVNETCGSFLNFSGCLPLQPCVRPASLDVCVYQVVIATTSKMYSYSLKEYLELDHELLPGAMVPVRCHYPPFNPEDVVEEGLLCPGDNVQVGREAQILALPSCEVFCPSPPPPPGYVKLHDLLSFGENDTGVEINRDPAYTCAEGWTGTANHSCSINRSDHCAVPVTISGCFQLVPCKPIDPRSFDVCTYNISECQERSQDTIGPYTGPLPNTTCELTCREPTIGGATTAMCQDLNINPNRLMEYDLPTCEMYCPKPDVIPTGYEHLGTTVQEDASLEYRCAEGYGGTPSVSCYLRGAYSSVTQSVACSTIVDFEGCRPLQSCRAPEVDSCRHDVQQCQSLQPGQRCEVTCTYPLEGAPATFECPADNVVPQRVLVGTLPACRFPFDCEEPIPLPDGYVKVNETSFECAEGYIGEAQWDCFLARLCSPILVLSGCDRLVPCALPALEDQLCGLNYTACANVWGGQNCKVPCLPGFLDNSSEMSESEVLEGNLSDGFACPVDNKDPTQVIHFQAPECIFQGCVDPSPLPAGYVKMNGTWSCDAGFVGEVEEECDTCNASLTLSGCFPLLPCVAPRIDESCVLDLSNCSSLAPGETCTVECQAPFQGEPTYGTCPADNTDPQLEFNVTRPDCRLVCPWPETVPLGYTWTEGAWACSNGYHGLAVFECHLEDDCTARPELKGCNAPQPCAAPLLDRCQHIDASECSSLEPTEACNLTCLEPFLGERTIAVCPYDNPSASKGPDFLAPRCVKPSCPEVVPPGYQKTAERGWSCARGYAGEAHQSCVSDHDCCELHLHLEGCRPIVGCQLPVVDECELDLTECRDIWAGEECTIRCRPPFVGMATTGSCRGENTDPLEMLNWTAPRCQIPFCARPMPPPMGYIYSGLQELCAPGRTGEVVNTETTWLCWESKSHVSRRASQHRMSSATDGADGLRTDHQLPGACLRPYEPPHPRATRSPHAHAVPEGISSTRTLETEPPPTSEAPAATAWLRAARRTAEGKRDSGAHWTAAWESTEAWWLRPVALLVTALFTSVAIVQQLPGAYLRAIVAKKPKVTELRPGEMVFQERPMTMEMRREMRVRKCLSAFQRMELPLFGTSASWSEKDSGVLVSVNPRTTAVLEDWPGHVDFLKDTVDQALDAESLNEKETVLHLLRQEDDSYQLLVRFVTPSSESSPFDGMSALMSLGLVYLATQWDSALRATSSDDLAVLALALLPVLLSELARELTARAQSVKMANRTFLPSPQLSLLGTFCTPSTASPNKTAQLQLALSAPLTLATLALLLGALDRCRCRARQVDTKVDRSKAMKLTPADACALQKALRDNHSLSGDMKQMIETVIDTNLVSKQAHTASSSGSTPDASMTTFMEMASGFMKMMANMTQNKSSGTLSNLVISPKKEEESTAPPSTKPQALPALEVEPFKPKMRTSTSGSGGDLLPLENGEVTQQDAPGDSGDGSVIEQAAFDALVSREAAKKATKKASTKEDFVYDPGFPGAEWKGRSYESWTSKHYHAARELARNQGLSDDDAKGCAREARAKSAETWKATFKQ</sequence>
<dbReference type="EMBL" id="CAXAMN010024062">
    <property type="protein sequence ID" value="CAK9083529.1"/>
    <property type="molecule type" value="Genomic_DNA"/>
</dbReference>
<keyword evidence="8" id="KW-1185">Reference proteome</keyword>
<evidence type="ECO:0000256" key="1">
    <source>
        <dbReference type="ARBA" id="ARBA00022448"/>
    </source>
</evidence>
<feature type="region of interest" description="Disordered" evidence="6">
    <location>
        <begin position="2643"/>
        <end position="2701"/>
    </location>
</feature>
<evidence type="ECO:0000313" key="7">
    <source>
        <dbReference type="EMBL" id="CAK9083529.1"/>
    </source>
</evidence>
<name>A0ABP0Q6D5_9DINO</name>
<evidence type="ECO:0000256" key="6">
    <source>
        <dbReference type="SAM" id="MobiDB-lite"/>
    </source>
</evidence>
<dbReference type="Gene3D" id="1.10.490.10">
    <property type="entry name" value="Globins"/>
    <property type="match status" value="1"/>
</dbReference>
<reference evidence="7 8" key="1">
    <citation type="submission" date="2024-02" db="EMBL/GenBank/DDBJ databases">
        <authorList>
            <person name="Chen Y."/>
            <person name="Shah S."/>
            <person name="Dougan E. K."/>
            <person name="Thang M."/>
            <person name="Chan C."/>
        </authorList>
    </citation>
    <scope>NUCLEOTIDE SEQUENCE [LARGE SCALE GENOMIC DNA]</scope>
</reference>